<comment type="catalytic activity">
    <reaction evidence="1">
        <text>ATP + protein L-histidine = ADP + protein N-phospho-L-histidine.</text>
        <dbReference type="EC" id="2.7.13.3"/>
    </reaction>
</comment>
<dbReference type="PRINTS" id="PR00344">
    <property type="entry name" value="BCTRLSENSOR"/>
</dbReference>
<dbReference type="SUPFAM" id="SSF55874">
    <property type="entry name" value="ATPase domain of HSP90 chaperone/DNA topoisomerase II/histidine kinase"/>
    <property type="match status" value="1"/>
</dbReference>
<dbReference type="OrthoDB" id="8127at2157"/>
<keyword evidence="5 10" id="KW-0418">Kinase</keyword>
<dbReference type="RefSeq" id="WP_103424445.1">
    <property type="nucleotide sequence ID" value="NZ_CP026309.1"/>
</dbReference>
<dbReference type="InterPro" id="IPR036890">
    <property type="entry name" value="HATPase_C_sf"/>
</dbReference>
<accession>A0A2I8VFQ7</accession>
<dbReference type="Pfam" id="PF02518">
    <property type="entry name" value="HATPase_c"/>
    <property type="match status" value="1"/>
</dbReference>
<dbReference type="InterPro" id="IPR003661">
    <property type="entry name" value="HisK_dim/P_dom"/>
</dbReference>
<evidence type="ECO:0000313" key="11">
    <source>
        <dbReference type="Proteomes" id="UP000236584"/>
    </source>
</evidence>
<dbReference type="EMBL" id="CP026309">
    <property type="protein sequence ID" value="AUV80768.1"/>
    <property type="molecule type" value="Genomic_DNA"/>
</dbReference>
<dbReference type="InterPro" id="IPR003018">
    <property type="entry name" value="GAF"/>
</dbReference>
<dbReference type="Pfam" id="PF08448">
    <property type="entry name" value="PAS_4"/>
    <property type="match status" value="1"/>
</dbReference>
<feature type="domain" description="Histidine kinase" evidence="7">
    <location>
        <begin position="304"/>
        <end position="507"/>
    </location>
</feature>
<keyword evidence="4" id="KW-0808">Transferase</keyword>
<dbReference type="InterPro" id="IPR013656">
    <property type="entry name" value="PAS_4"/>
</dbReference>
<dbReference type="Gene3D" id="3.30.450.20">
    <property type="entry name" value="PAS domain"/>
    <property type="match status" value="1"/>
</dbReference>
<dbReference type="InterPro" id="IPR000700">
    <property type="entry name" value="PAS-assoc_C"/>
</dbReference>
<dbReference type="InterPro" id="IPR003594">
    <property type="entry name" value="HATPase_dom"/>
</dbReference>
<dbReference type="InterPro" id="IPR050736">
    <property type="entry name" value="Sensor_HK_Regulatory"/>
</dbReference>
<name>A0A2I8VFQ7_9EURY</name>
<evidence type="ECO:0000256" key="2">
    <source>
        <dbReference type="ARBA" id="ARBA00012438"/>
    </source>
</evidence>
<organism evidence="10 11">
    <name type="scientific">Salinigranum rubrum</name>
    <dbReference type="NCBI Taxonomy" id="755307"/>
    <lineage>
        <taxon>Archaea</taxon>
        <taxon>Methanobacteriati</taxon>
        <taxon>Methanobacteriota</taxon>
        <taxon>Stenosarchaea group</taxon>
        <taxon>Halobacteria</taxon>
        <taxon>Halobacteriales</taxon>
        <taxon>Haloferacaceae</taxon>
        <taxon>Salinigranum</taxon>
    </lineage>
</organism>
<dbReference type="SMART" id="SM00388">
    <property type="entry name" value="HisKA"/>
    <property type="match status" value="1"/>
</dbReference>
<dbReference type="Proteomes" id="UP000236584">
    <property type="component" value="Chromosome"/>
</dbReference>
<feature type="domain" description="PAS" evidence="8">
    <location>
        <begin position="2"/>
        <end position="72"/>
    </location>
</feature>
<keyword evidence="6" id="KW-0902">Two-component regulatory system</keyword>
<dbReference type="GeneID" id="35591046"/>
<keyword evidence="11" id="KW-1185">Reference proteome</keyword>
<dbReference type="SUPFAM" id="SSF47384">
    <property type="entry name" value="Homodimeric domain of signal transducing histidine kinase"/>
    <property type="match status" value="1"/>
</dbReference>
<evidence type="ECO:0000256" key="6">
    <source>
        <dbReference type="ARBA" id="ARBA00023012"/>
    </source>
</evidence>
<evidence type="ECO:0000259" key="8">
    <source>
        <dbReference type="PROSITE" id="PS50112"/>
    </source>
</evidence>
<dbReference type="InterPro" id="IPR005467">
    <property type="entry name" value="His_kinase_dom"/>
</dbReference>
<dbReference type="InterPro" id="IPR036097">
    <property type="entry name" value="HisK_dim/P_sf"/>
</dbReference>
<feature type="domain" description="PAC" evidence="9">
    <location>
        <begin position="74"/>
        <end position="126"/>
    </location>
</feature>
<dbReference type="CDD" id="cd00082">
    <property type="entry name" value="HisKA"/>
    <property type="match status" value="1"/>
</dbReference>
<dbReference type="PROSITE" id="PS50109">
    <property type="entry name" value="HIS_KIN"/>
    <property type="match status" value="1"/>
</dbReference>
<evidence type="ECO:0000256" key="1">
    <source>
        <dbReference type="ARBA" id="ARBA00000085"/>
    </source>
</evidence>
<dbReference type="CDD" id="cd00075">
    <property type="entry name" value="HATPase"/>
    <property type="match status" value="1"/>
</dbReference>
<dbReference type="InterPro" id="IPR004358">
    <property type="entry name" value="Sig_transdc_His_kin-like_C"/>
</dbReference>
<dbReference type="CDD" id="cd00130">
    <property type="entry name" value="PAS"/>
    <property type="match status" value="1"/>
</dbReference>
<gene>
    <name evidence="10" type="ORF">C2R22_03115</name>
</gene>
<evidence type="ECO:0000256" key="5">
    <source>
        <dbReference type="ARBA" id="ARBA00022777"/>
    </source>
</evidence>
<dbReference type="SMART" id="SM00065">
    <property type="entry name" value="GAF"/>
    <property type="match status" value="1"/>
</dbReference>
<dbReference type="InterPro" id="IPR000014">
    <property type="entry name" value="PAS"/>
</dbReference>
<evidence type="ECO:0000256" key="4">
    <source>
        <dbReference type="ARBA" id="ARBA00022679"/>
    </source>
</evidence>
<protein>
    <recommendedName>
        <fullName evidence="2">histidine kinase</fullName>
        <ecNumber evidence="2">2.7.13.3</ecNumber>
    </recommendedName>
</protein>
<evidence type="ECO:0000256" key="3">
    <source>
        <dbReference type="ARBA" id="ARBA00022553"/>
    </source>
</evidence>
<dbReference type="SMART" id="SM00091">
    <property type="entry name" value="PAS"/>
    <property type="match status" value="1"/>
</dbReference>
<dbReference type="Gene3D" id="3.30.450.40">
    <property type="match status" value="1"/>
</dbReference>
<dbReference type="InterPro" id="IPR029016">
    <property type="entry name" value="GAF-like_dom_sf"/>
</dbReference>
<dbReference type="Gene3D" id="3.30.565.10">
    <property type="entry name" value="Histidine kinase-like ATPase, C-terminal domain"/>
    <property type="match status" value="1"/>
</dbReference>
<dbReference type="Pfam" id="PF01590">
    <property type="entry name" value="GAF"/>
    <property type="match status" value="1"/>
</dbReference>
<dbReference type="PANTHER" id="PTHR43711:SF1">
    <property type="entry name" value="HISTIDINE KINASE 1"/>
    <property type="match status" value="1"/>
</dbReference>
<proteinExistence type="predicted"/>
<dbReference type="EC" id="2.7.13.3" evidence="2"/>
<dbReference type="Pfam" id="PF00512">
    <property type="entry name" value="HisKA"/>
    <property type="match status" value="1"/>
</dbReference>
<dbReference type="AlphaFoldDB" id="A0A2I8VFQ7"/>
<dbReference type="GO" id="GO:0000155">
    <property type="term" value="F:phosphorelay sensor kinase activity"/>
    <property type="evidence" value="ECO:0007669"/>
    <property type="project" value="InterPro"/>
</dbReference>
<dbReference type="InterPro" id="IPR035965">
    <property type="entry name" value="PAS-like_dom_sf"/>
</dbReference>
<dbReference type="NCBIfam" id="TIGR00229">
    <property type="entry name" value="sensory_box"/>
    <property type="match status" value="1"/>
</dbReference>
<evidence type="ECO:0000259" key="7">
    <source>
        <dbReference type="PROSITE" id="PS50109"/>
    </source>
</evidence>
<dbReference type="PROSITE" id="PS50112">
    <property type="entry name" value="PAS"/>
    <property type="match status" value="1"/>
</dbReference>
<sequence>MSSATTRSLLDVLSDIFFVFDEDGRLVEWNEAAVEVTGYSDEELRSMSPVDFFDGTDVEAVEQAIGEVLETGDATVQAALVTAADEHIPYEFSVSRVIDDEGDPVGFAGIGRDFTETLRERERLHQRERTLRTMHEIIADRDTPFEEQVQALLDLGREVVGVEYGTLSRIRGDDYVFEVVSVDDDSIEAGDVVPVSATNCEVVATTERTLVAGDVGRDVADADQRAGYTDWGIECYLGAPVFVDDEVYGTFCLYGTAPRPEEFSEWEVTLVDLMSRWVSYELQRRSTRERLKRQNETLERFTSMVSHDLRSPLNVVSGSLDLAERTGDPEHFERCQQAVDRMDSLVVDLLSLARAGMELREVTDVGLGTLARQCWQTVPSSRATLQAETRAVVCADETRLRQLLENLFQNSVEHCVREETGDRTDGEHVTITVGDLDGGFFVEDDGRGIPPEERDRVFESGYSSRREGTGFGLDIVRRVADVHGWEVTLTESAEGGARFEFTGVATAG</sequence>
<dbReference type="Gene3D" id="1.10.287.130">
    <property type="match status" value="1"/>
</dbReference>
<keyword evidence="3" id="KW-0597">Phosphoprotein</keyword>
<dbReference type="SMART" id="SM00387">
    <property type="entry name" value="HATPase_c"/>
    <property type="match status" value="1"/>
</dbReference>
<dbReference type="SUPFAM" id="SSF55781">
    <property type="entry name" value="GAF domain-like"/>
    <property type="match status" value="1"/>
</dbReference>
<dbReference type="SUPFAM" id="SSF55785">
    <property type="entry name" value="PYP-like sensor domain (PAS domain)"/>
    <property type="match status" value="1"/>
</dbReference>
<dbReference type="KEGG" id="srub:C2R22_03115"/>
<reference evidence="10 11" key="1">
    <citation type="submission" date="2018-01" db="EMBL/GenBank/DDBJ databases">
        <title>Complete genome sequence of Salinigranum rubrum GX10T, an extremely halophilic archaeon isolated from a marine solar saltern.</title>
        <authorList>
            <person name="Han S."/>
        </authorList>
    </citation>
    <scope>NUCLEOTIDE SEQUENCE [LARGE SCALE GENOMIC DNA]</scope>
    <source>
        <strain evidence="10 11">GX10</strain>
    </source>
</reference>
<evidence type="ECO:0000259" key="9">
    <source>
        <dbReference type="PROSITE" id="PS50113"/>
    </source>
</evidence>
<evidence type="ECO:0000313" key="10">
    <source>
        <dbReference type="EMBL" id="AUV80768.1"/>
    </source>
</evidence>
<dbReference type="PANTHER" id="PTHR43711">
    <property type="entry name" value="TWO-COMPONENT HISTIDINE KINASE"/>
    <property type="match status" value="1"/>
</dbReference>
<dbReference type="PROSITE" id="PS50113">
    <property type="entry name" value="PAC"/>
    <property type="match status" value="1"/>
</dbReference>